<feature type="region of interest" description="Disordered" evidence="1">
    <location>
        <begin position="124"/>
        <end position="189"/>
    </location>
</feature>
<gene>
    <name evidence="2" type="ORF">MGYG_00487</name>
</gene>
<dbReference type="EMBL" id="DS989822">
    <property type="protein sequence ID" value="EFQ97446.1"/>
    <property type="molecule type" value="Genomic_DNA"/>
</dbReference>
<dbReference type="GeneID" id="10031715"/>
<reference evidence="3" key="1">
    <citation type="journal article" date="2012" name="MBio">
        <title>Comparative genome analysis of Trichophyton rubrum and related dermatophytes reveals candidate genes involved in infection.</title>
        <authorList>
            <person name="Martinez D.A."/>
            <person name="Oliver B.G."/>
            <person name="Graeser Y."/>
            <person name="Goldberg J.M."/>
            <person name="Li W."/>
            <person name="Martinez-Rossi N.M."/>
            <person name="Monod M."/>
            <person name="Shelest E."/>
            <person name="Barton R.C."/>
            <person name="Birch E."/>
            <person name="Brakhage A.A."/>
            <person name="Chen Z."/>
            <person name="Gurr S.J."/>
            <person name="Heiman D."/>
            <person name="Heitman J."/>
            <person name="Kosti I."/>
            <person name="Rossi A."/>
            <person name="Saif S."/>
            <person name="Samalova M."/>
            <person name="Saunders C.W."/>
            <person name="Shea T."/>
            <person name="Summerbell R.C."/>
            <person name="Xu J."/>
            <person name="Young S."/>
            <person name="Zeng Q."/>
            <person name="Birren B.W."/>
            <person name="Cuomo C.A."/>
            <person name="White T.C."/>
        </authorList>
    </citation>
    <scope>NUCLEOTIDE SEQUENCE [LARGE SCALE GENOMIC DNA]</scope>
    <source>
        <strain evidence="3">ATCC MYA-4604 / CBS 118893</strain>
    </source>
</reference>
<dbReference type="Proteomes" id="UP000002669">
    <property type="component" value="Unassembled WGS sequence"/>
</dbReference>
<proteinExistence type="predicted"/>
<accession>E5R035</accession>
<evidence type="ECO:0000313" key="3">
    <source>
        <dbReference type="Proteomes" id="UP000002669"/>
    </source>
</evidence>
<evidence type="ECO:0000313" key="2">
    <source>
        <dbReference type="EMBL" id="EFQ97446.1"/>
    </source>
</evidence>
<dbReference type="AlphaFoldDB" id="E5R035"/>
<dbReference type="HOGENOM" id="CLU_1288628_0_0_1"/>
<feature type="compositionally biased region" description="Basic and acidic residues" evidence="1">
    <location>
        <begin position="180"/>
        <end position="189"/>
    </location>
</feature>
<protein>
    <submittedName>
        <fullName evidence="2">Uncharacterized protein</fullName>
    </submittedName>
</protein>
<organism evidence="3">
    <name type="scientific">Arthroderma gypseum (strain ATCC MYA-4604 / CBS 118893)</name>
    <name type="common">Microsporum gypseum</name>
    <dbReference type="NCBI Taxonomy" id="535722"/>
    <lineage>
        <taxon>Eukaryota</taxon>
        <taxon>Fungi</taxon>
        <taxon>Dikarya</taxon>
        <taxon>Ascomycota</taxon>
        <taxon>Pezizomycotina</taxon>
        <taxon>Eurotiomycetes</taxon>
        <taxon>Eurotiomycetidae</taxon>
        <taxon>Onygenales</taxon>
        <taxon>Arthrodermataceae</taxon>
        <taxon>Nannizzia</taxon>
    </lineage>
</organism>
<keyword evidence="3" id="KW-1185">Reference proteome</keyword>
<name>E5R035_ARTGP</name>
<evidence type="ECO:0000256" key="1">
    <source>
        <dbReference type="SAM" id="MobiDB-lite"/>
    </source>
</evidence>
<dbReference type="InParanoid" id="E5R035"/>
<dbReference type="VEuPathDB" id="FungiDB:MGYG_00487"/>
<dbReference type="RefSeq" id="XP_003176398.1">
    <property type="nucleotide sequence ID" value="XM_003176350.1"/>
</dbReference>
<sequence length="214" mass="24254">MDVSPQCDGPRYRPGSLDLCHEAHEPREIKGALSAQAAVAGNARFGQLRCLLDDITRMFACNPPSLATYLEQRSSRPPNRLASLRALHLLKEKMMRQAKCSNYGNRARWPQDIMILQSTIDRESWEPLGPSGAKSAIKYSTEGREGRQQKRKKHPENKQYICLGVERKTSAPVARSSGARKKEDKRKQRPRDRVILLLVLTRGTCMLSYSRHLS</sequence>